<dbReference type="EMBL" id="CP032321">
    <property type="protein sequence ID" value="QCN94061.1"/>
    <property type="molecule type" value="Genomic_DNA"/>
</dbReference>
<dbReference type="Gene3D" id="3.40.50.1820">
    <property type="entry name" value="alpha/beta hydrolase"/>
    <property type="match status" value="1"/>
</dbReference>
<reference evidence="9 10" key="1">
    <citation type="submission" date="2018-09" db="EMBL/GenBank/DDBJ databases">
        <title>Whole genome based analysis of evolution and adaptive divergence in Indian and Brazilian strains of Azospirillum brasilense.</title>
        <authorList>
            <person name="Singh C."/>
            <person name="Tripathi A.K."/>
        </authorList>
    </citation>
    <scope>NUCLEOTIDE SEQUENCE [LARGE SCALE GENOMIC DNA]</scope>
    <source>
        <strain evidence="9 10">MTCC4035</strain>
    </source>
</reference>
<evidence type="ECO:0000256" key="1">
    <source>
        <dbReference type="ARBA" id="ARBA00004613"/>
    </source>
</evidence>
<proteinExistence type="predicted"/>
<keyword evidence="5" id="KW-0378">Hydrolase</keyword>
<feature type="chain" id="PRO_5020611087" description="Polyhydroxybutyrate depolymerase" evidence="8">
    <location>
        <begin position="25"/>
        <end position="291"/>
    </location>
</feature>
<dbReference type="SUPFAM" id="SSF53474">
    <property type="entry name" value="alpha/beta-Hydrolases"/>
    <property type="match status" value="1"/>
</dbReference>
<dbReference type="GO" id="GO:0045493">
    <property type="term" value="P:xylan catabolic process"/>
    <property type="evidence" value="ECO:0007669"/>
    <property type="project" value="UniProtKB-KW"/>
</dbReference>
<feature type="signal peptide" evidence="8">
    <location>
        <begin position="1"/>
        <end position="24"/>
    </location>
</feature>
<keyword evidence="7" id="KW-0624">Polysaccharide degradation</keyword>
<keyword evidence="2" id="KW-0964">Secreted</keyword>
<dbReference type="AlphaFoldDB" id="A0A4D8PFJ3"/>
<dbReference type="GO" id="GO:0005576">
    <property type="term" value="C:extracellular region"/>
    <property type="evidence" value="ECO:0007669"/>
    <property type="project" value="UniProtKB-SubCell"/>
</dbReference>
<dbReference type="InterPro" id="IPR029058">
    <property type="entry name" value="AB_hydrolase_fold"/>
</dbReference>
<evidence type="ECO:0000256" key="7">
    <source>
        <dbReference type="ARBA" id="ARBA00023326"/>
    </source>
</evidence>
<evidence type="ECO:0000256" key="8">
    <source>
        <dbReference type="SAM" id="SignalP"/>
    </source>
</evidence>
<evidence type="ECO:0008006" key="11">
    <source>
        <dbReference type="Google" id="ProtNLM"/>
    </source>
</evidence>
<comment type="subcellular location">
    <subcellularLocation>
        <location evidence="1">Secreted</location>
    </subcellularLocation>
</comment>
<evidence type="ECO:0000256" key="2">
    <source>
        <dbReference type="ARBA" id="ARBA00022525"/>
    </source>
</evidence>
<keyword evidence="3" id="KW-0858">Xylan degradation</keyword>
<name>A0A4D8PFJ3_9PROT</name>
<gene>
    <name evidence="9" type="ORF">D3093_01580</name>
</gene>
<keyword evidence="4 8" id="KW-0732">Signal</keyword>
<evidence type="ECO:0000313" key="9">
    <source>
        <dbReference type="EMBL" id="QCN94061.1"/>
    </source>
</evidence>
<protein>
    <recommendedName>
        <fullName evidence="11">Polyhydroxybutyrate depolymerase</fullName>
    </recommendedName>
</protein>
<dbReference type="PANTHER" id="PTHR38050">
    <property type="match status" value="1"/>
</dbReference>
<evidence type="ECO:0000313" key="10">
    <source>
        <dbReference type="Proteomes" id="UP000298595"/>
    </source>
</evidence>
<keyword evidence="6" id="KW-0119">Carbohydrate metabolism</keyword>
<organism evidence="9 10">
    <name type="scientific">Azospirillum argentinense</name>
    <dbReference type="NCBI Taxonomy" id="2970906"/>
    <lineage>
        <taxon>Bacteria</taxon>
        <taxon>Pseudomonadati</taxon>
        <taxon>Pseudomonadota</taxon>
        <taxon>Alphaproteobacteria</taxon>
        <taxon>Rhodospirillales</taxon>
        <taxon>Azospirillaceae</taxon>
        <taxon>Azospirillum</taxon>
    </lineage>
</organism>
<sequence>MTKQFCAFCAAALLILWAFQGLSAELVNNVAPQQLSRGCGAPAPATVPDHVTLDGAARGVIVAVPEGYRPDRPHSLVVAFHGRTNSNAEVRRYFGLEGQAGEPAIVVYPASLKDARGLNIWSDPGDPPDRLRDFRLFDAVLESMAASYCIDMGRVFVVGHSLGGSFANSLACARGGVIRGLASVGGGSARPKDCGGPVAAMVLHNPRDEQVPVSEALRLRRALLAQDGLPTGSEPDEPHRFNCRRYGAESEENPILWCPLADDRTRNGRFYPHQWPQGVGAAIMAFFARLD</sequence>
<evidence type="ECO:0000256" key="5">
    <source>
        <dbReference type="ARBA" id="ARBA00022801"/>
    </source>
</evidence>
<dbReference type="KEGG" id="aare:D3093_01580"/>
<dbReference type="InterPro" id="IPR043595">
    <property type="entry name" value="FaeB/C/D"/>
</dbReference>
<dbReference type="Proteomes" id="UP000298595">
    <property type="component" value="Chromosome"/>
</dbReference>
<evidence type="ECO:0000256" key="6">
    <source>
        <dbReference type="ARBA" id="ARBA00023277"/>
    </source>
</evidence>
<dbReference type="PANTHER" id="PTHR38050:SF2">
    <property type="entry name" value="FERULOYL ESTERASE C-RELATED"/>
    <property type="match status" value="1"/>
</dbReference>
<evidence type="ECO:0000256" key="4">
    <source>
        <dbReference type="ARBA" id="ARBA00022729"/>
    </source>
</evidence>
<dbReference type="GO" id="GO:0030600">
    <property type="term" value="F:feruloyl esterase activity"/>
    <property type="evidence" value="ECO:0007669"/>
    <property type="project" value="InterPro"/>
</dbReference>
<evidence type="ECO:0000256" key="3">
    <source>
        <dbReference type="ARBA" id="ARBA00022651"/>
    </source>
</evidence>
<accession>A0A4D8PFJ3</accession>